<comment type="caution">
    <text evidence="3">The sequence shown here is derived from an EMBL/GenBank/DDBJ whole genome shotgun (WGS) entry which is preliminary data.</text>
</comment>
<evidence type="ECO:0000313" key="4">
    <source>
        <dbReference type="Proteomes" id="UP000319836"/>
    </source>
</evidence>
<dbReference type="Pfam" id="PF02517">
    <property type="entry name" value="Rce1-like"/>
    <property type="match status" value="1"/>
</dbReference>
<feature type="domain" description="CAAX prenyl protease 2/Lysostaphin resistance protein A-like" evidence="2">
    <location>
        <begin position="133"/>
        <end position="219"/>
    </location>
</feature>
<evidence type="ECO:0000313" key="3">
    <source>
        <dbReference type="EMBL" id="TMQ73297.1"/>
    </source>
</evidence>
<keyword evidence="1" id="KW-0472">Membrane</keyword>
<gene>
    <name evidence="3" type="ORF">E6K80_00540</name>
</gene>
<dbReference type="Proteomes" id="UP000319836">
    <property type="component" value="Unassembled WGS sequence"/>
</dbReference>
<name>A0A538UBS9_UNCEI</name>
<organism evidence="3 4">
    <name type="scientific">Eiseniibacteriota bacterium</name>
    <dbReference type="NCBI Taxonomy" id="2212470"/>
    <lineage>
        <taxon>Bacteria</taxon>
        <taxon>Candidatus Eiseniibacteriota</taxon>
    </lineage>
</organism>
<feature type="transmembrane region" description="Helical" evidence="1">
    <location>
        <begin position="84"/>
        <end position="105"/>
    </location>
</feature>
<keyword evidence="3" id="KW-0378">Hydrolase</keyword>
<dbReference type="GO" id="GO:0004175">
    <property type="term" value="F:endopeptidase activity"/>
    <property type="evidence" value="ECO:0007669"/>
    <property type="project" value="UniProtKB-ARBA"/>
</dbReference>
<reference evidence="3 4" key="1">
    <citation type="journal article" date="2019" name="Nat. Microbiol.">
        <title>Mediterranean grassland soil C-N compound turnover is dependent on rainfall and depth, and is mediated by genomically divergent microorganisms.</title>
        <authorList>
            <person name="Diamond S."/>
            <person name="Andeer P.F."/>
            <person name="Li Z."/>
            <person name="Crits-Christoph A."/>
            <person name="Burstein D."/>
            <person name="Anantharaman K."/>
            <person name="Lane K.R."/>
            <person name="Thomas B.C."/>
            <person name="Pan C."/>
            <person name="Northen T.R."/>
            <person name="Banfield J.F."/>
        </authorList>
    </citation>
    <scope>NUCLEOTIDE SEQUENCE [LARGE SCALE GENOMIC DNA]</scope>
    <source>
        <strain evidence="3">WS_10</strain>
    </source>
</reference>
<evidence type="ECO:0000256" key="1">
    <source>
        <dbReference type="SAM" id="Phobius"/>
    </source>
</evidence>
<feature type="transmembrane region" description="Helical" evidence="1">
    <location>
        <begin position="6"/>
        <end position="24"/>
    </location>
</feature>
<feature type="transmembrane region" description="Helical" evidence="1">
    <location>
        <begin position="193"/>
        <end position="217"/>
    </location>
</feature>
<keyword evidence="3" id="KW-0645">Protease</keyword>
<feature type="transmembrane region" description="Helical" evidence="1">
    <location>
        <begin position="135"/>
        <end position="156"/>
    </location>
</feature>
<dbReference type="PANTHER" id="PTHR43592:SF15">
    <property type="entry name" value="CAAX AMINO TERMINAL PROTEASE FAMILY PROTEIN"/>
    <property type="match status" value="1"/>
</dbReference>
<evidence type="ECO:0000259" key="2">
    <source>
        <dbReference type="Pfam" id="PF02517"/>
    </source>
</evidence>
<dbReference type="InterPro" id="IPR003675">
    <property type="entry name" value="Rce1/LyrA-like_dom"/>
</dbReference>
<dbReference type="EMBL" id="VBPA01000013">
    <property type="protein sequence ID" value="TMQ73297.1"/>
    <property type="molecule type" value="Genomic_DNA"/>
</dbReference>
<keyword evidence="3" id="KW-0482">Metalloprotease</keyword>
<accession>A0A538UBS9</accession>
<feature type="transmembrane region" description="Helical" evidence="1">
    <location>
        <begin position="45"/>
        <end position="64"/>
    </location>
</feature>
<sequence>MPGPLDLALLAVFAVAWPLYSMLVDWPRYLARLRAGVPGARMRQYVSTLVEQWTLAGLAIVLWMRAARPWAPLGLRVPSGWGAWLGLILIVATVALFVHQLRIVAGRPDVRARLRIRFTDLDPVLPHTPLEFRTFLALSVTAGICEELLFRGFLIWALRPWLGWWGAALLGAGIFGLAHAYQGRKGIVRASIAGLAITLVYALTGSLLPCMALHVIVDIGGGWTTWLVLREASAPLPATA</sequence>
<dbReference type="GO" id="GO:0080120">
    <property type="term" value="P:CAAX-box protein maturation"/>
    <property type="evidence" value="ECO:0007669"/>
    <property type="project" value="UniProtKB-ARBA"/>
</dbReference>
<proteinExistence type="predicted"/>
<dbReference type="PANTHER" id="PTHR43592">
    <property type="entry name" value="CAAX AMINO TERMINAL PROTEASE"/>
    <property type="match status" value="1"/>
</dbReference>
<protein>
    <submittedName>
        <fullName evidence="3">CPBP family intramembrane metalloprotease</fullName>
    </submittedName>
</protein>
<keyword evidence="1" id="KW-0812">Transmembrane</keyword>
<keyword evidence="1" id="KW-1133">Transmembrane helix</keyword>
<dbReference type="AlphaFoldDB" id="A0A538UBS9"/>
<feature type="transmembrane region" description="Helical" evidence="1">
    <location>
        <begin position="162"/>
        <end position="181"/>
    </location>
</feature>
<dbReference type="GO" id="GO:0006508">
    <property type="term" value="P:proteolysis"/>
    <property type="evidence" value="ECO:0007669"/>
    <property type="project" value="UniProtKB-KW"/>
</dbReference>
<dbReference type="GO" id="GO:0008237">
    <property type="term" value="F:metallopeptidase activity"/>
    <property type="evidence" value="ECO:0007669"/>
    <property type="project" value="UniProtKB-KW"/>
</dbReference>